<evidence type="ECO:0000256" key="2">
    <source>
        <dbReference type="SAM" id="MobiDB-lite"/>
    </source>
</evidence>
<dbReference type="PANTHER" id="PTHR24074">
    <property type="entry name" value="CO-CHAPERONE PROTEIN DJLA"/>
    <property type="match status" value="1"/>
</dbReference>
<name>A0A9D1CKD1_9FIRM</name>
<reference evidence="4" key="1">
    <citation type="submission" date="2020-10" db="EMBL/GenBank/DDBJ databases">
        <authorList>
            <person name="Gilroy R."/>
        </authorList>
    </citation>
    <scope>NUCLEOTIDE SEQUENCE</scope>
    <source>
        <strain evidence="4">ChiHile30-977</strain>
    </source>
</reference>
<keyword evidence="1" id="KW-0235">DNA replication</keyword>
<evidence type="ECO:0000313" key="4">
    <source>
        <dbReference type="EMBL" id="HIQ63604.1"/>
    </source>
</evidence>
<protein>
    <submittedName>
        <fullName evidence="4">DnaJ domain-containing protein</fullName>
    </submittedName>
</protein>
<dbReference type="Pfam" id="PF00226">
    <property type="entry name" value="DnaJ"/>
    <property type="match status" value="1"/>
</dbReference>
<dbReference type="InterPro" id="IPR036869">
    <property type="entry name" value="J_dom_sf"/>
</dbReference>
<dbReference type="SMART" id="SM00271">
    <property type="entry name" value="DnaJ"/>
    <property type="match status" value="1"/>
</dbReference>
<dbReference type="InterPro" id="IPR050817">
    <property type="entry name" value="DjlA_DnaK_co-chaperone"/>
</dbReference>
<dbReference type="PROSITE" id="PS50076">
    <property type="entry name" value="DNAJ_2"/>
    <property type="match status" value="1"/>
</dbReference>
<feature type="compositionally biased region" description="Gly residues" evidence="2">
    <location>
        <begin position="75"/>
        <end position="90"/>
    </location>
</feature>
<evidence type="ECO:0000256" key="1">
    <source>
        <dbReference type="ARBA" id="ARBA00022705"/>
    </source>
</evidence>
<dbReference type="PRINTS" id="PR00625">
    <property type="entry name" value="JDOMAIN"/>
</dbReference>
<sequence length="226" mass="24813">MHEDPYRVLGVSPDASDDEIKSAYRRLAKKYHPDVNQGSASSEAMMRKINEAYAEIMKMRKEGGRASGSRYGGQSSYGGSGGQSGYGPSGYGQQQYAPEMQAAVNYLHFGRYQEALNVLARIQNRTAQWYYLSALANRGLGNSVAALSDARRAVQMDPNNFEYQALLEEMQGGGRAYQDFGGGFGGMPPCAIRNGNPCLYLCLANLLCNCLCNAGFCGGNRYYRFY</sequence>
<dbReference type="SUPFAM" id="SSF46565">
    <property type="entry name" value="Chaperone J-domain"/>
    <property type="match status" value="1"/>
</dbReference>
<proteinExistence type="predicted"/>
<organism evidence="4 5">
    <name type="scientific">Candidatus Avichristensenella intestinipullorum</name>
    <dbReference type="NCBI Taxonomy" id="2840693"/>
    <lineage>
        <taxon>Bacteria</taxon>
        <taxon>Bacillati</taxon>
        <taxon>Bacillota</taxon>
        <taxon>Clostridia</taxon>
        <taxon>Candidatus Avichristensenella</taxon>
    </lineage>
</organism>
<dbReference type="GO" id="GO:0006260">
    <property type="term" value="P:DNA replication"/>
    <property type="evidence" value="ECO:0007669"/>
    <property type="project" value="UniProtKB-KW"/>
</dbReference>
<reference evidence="4" key="2">
    <citation type="journal article" date="2021" name="PeerJ">
        <title>Extensive microbial diversity within the chicken gut microbiome revealed by metagenomics and culture.</title>
        <authorList>
            <person name="Gilroy R."/>
            <person name="Ravi A."/>
            <person name="Getino M."/>
            <person name="Pursley I."/>
            <person name="Horton D.L."/>
            <person name="Alikhan N.F."/>
            <person name="Baker D."/>
            <person name="Gharbi K."/>
            <person name="Hall N."/>
            <person name="Watson M."/>
            <person name="Adriaenssens E.M."/>
            <person name="Foster-Nyarko E."/>
            <person name="Jarju S."/>
            <person name="Secka A."/>
            <person name="Antonio M."/>
            <person name="Oren A."/>
            <person name="Chaudhuri R.R."/>
            <person name="La Ragione R."/>
            <person name="Hildebrand F."/>
            <person name="Pallen M.J."/>
        </authorList>
    </citation>
    <scope>NUCLEOTIDE SEQUENCE</scope>
    <source>
        <strain evidence="4">ChiHile30-977</strain>
    </source>
</reference>
<feature type="region of interest" description="Disordered" evidence="2">
    <location>
        <begin position="64"/>
        <end position="92"/>
    </location>
</feature>
<dbReference type="Gene3D" id="1.25.40.10">
    <property type="entry name" value="Tetratricopeptide repeat domain"/>
    <property type="match status" value="1"/>
</dbReference>
<evidence type="ECO:0000313" key="5">
    <source>
        <dbReference type="Proteomes" id="UP000886819"/>
    </source>
</evidence>
<dbReference type="Proteomes" id="UP000886819">
    <property type="component" value="Unassembled WGS sequence"/>
</dbReference>
<feature type="domain" description="J" evidence="3">
    <location>
        <begin position="4"/>
        <end position="72"/>
    </location>
</feature>
<dbReference type="AlphaFoldDB" id="A0A9D1CKD1"/>
<dbReference type="InterPro" id="IPR011990">
    <property type="entry name" value="TPR-like_helical_dom_sf"/>
</dbReference>
<evidence type="ECO:0000259" key="3">
    <source>
        <dbReference type="PROSITE" id="PS50076"/>
    </source>
</evidence>
<dbReference type="SUPFAM" id="SSF48452">
    <property type="entry name" value="TPR-like"/>
    <property type="match status" value="1"/>
</dbReference>
<dbReference type="EMBL" id="DVFI01000117">
    <property type="protein sequence ID" value="HIQ63604.1"/>
    <property type="molecule type" value="Genomic_DNA"/>
</dbReference>
<dbReference type="Gene3D" id="1.10.287.110">
    <property type="entry name" value="DnaJ domain"/>
    <property type="match status" value="1"/>
</dbReference>
<dbReference type="InterPro" id="IPR001623">
    <property type="entry name" value="DnaJ_domain"/>
</dbReference>
<gene>
    <name evidence="4" type="ORF">IAA66_08500</name>
</gene>
<comment type="caution">
    <text evidence="4">The sequence shown here is derived from an EMBL/GenBank/DDBJ whole genome shotgun (WGS) entry which is preliminary data.</text>
</comment>
<accession>A0A9D1CKD1</accession>
<dbReference type="CDD" id="cd06257">
    <property type="entry name" value="DnaJ"/>
    <property type="match status" value="1"/>
</dbReference>